<dbReference type="EMBL" id="AP023359">
    <property type="protein sequence ID" value="BCJ68306.1"/>
    <property type="molecule type" value="Genomic_DNA"/>
</dbReference>
<dbReference type="InterPro" id="IPR024370">
    <property type="entry name" value="PBP_domain"/>
</dbReference>
<dbReference type="Gene3D" id="3.40.190.10">
    <property type="entry name" value="Periplasmic binding protein-like II"/>
    <property type="match status" value="2"/>
</dbReference>
<dbReference type="AlphaFoldDB" id="A0A810N4J2"/>
<keyword evidence="1 2" id="KW-0732">Signal</keyword>
<name>A0A810N4J2_9ACTN</name>
<evidence type="ECO:0000256" key="1">
    <source>
        <dbReference type="ARBA" id="ARBA00022729"/>
    </source>
</evidence>
<evidence type="ECO:0000256" key="2">
    <source>
        <dbReference type="SAM" id="SignalP"/>
    </source>
</evidence>
<protein>
    <recommendedName>
        <fullName evidence="3">PBP domain-containing protein</fullName>
    </recommendedName>
</protein>
<feature type="signal peptide" evidence="2">
    <location>
        <begin position="1"/>
        <end position="28"/>
    </location>
</feature>
<organism evidence="4 5">
    <name type="scientific">Polymorphospora rubra</name>
    <dbReference type="NCBI Taxonomy" id="338584"/>
    <lineage>
        <taxon>Bacteria</taxon>
        <taxon>Bacillati</taxon>
        <taxon>Actinomycetota</taxon>
        <taxon>Actinomycetes</taxon>
        <taxon>Micromonosporales</taxon>
        <taxon>Micromonosporaceae</taxon>
        <taxon>Polymorphospora</taxon>
    </lineage>
</organism>
<dbReference type="KEGG" id="pry:Prubr_53270"/>
<dbReference type="RefSeq" id="WP_212817573.1">
    <property type="nucleotide sequence ID" value="NZ_AP023359.1"/>
</dbReference>
<evidence type="ECO:0000313" key="5">
    <source>
        <dbReference type="Proteomes" id="UP000680866"/>
    </source>
</evidence>
<dbReference type="InterPro" id="IPR050811">
    <property type="entry name" value="Phosphate_ABC_transporter"/>
</dbReference>
<sequence>MRKTTLKGAAVAFTAVAMTLALAVSAQADPTFAPDSDDYVGSGSDTSQFVLNALATAHNAQSPAPTRRLASWDVLVTPSITPQAGAPVINRPNGSSQGVAALAAAGNSPTSNPEDDYLDFARSSSGPGSFNPPPVPLTFYPFAGDGLAIAVARANSDGSPNTNAPASLVFTPARLAAIYQCQATANQWSDFVPGASTATIRPLLPQPGSGTRSYFLAQVGLTEAQIVTKSESPGSFCVNDDPQEHDPALINSNANAIAPFSVARYNVNVPVVNGQKIIALRTGTGNFNPTRLLYNVVKTSREATVGTVFNTTGYLCTAAADAIIAAHGFQTLPKTSAAGSCGVPVRIP</sequence>
<dbReference type="Pfam" id="PF12849">
    <property type="entry name" value="PBP_like_2"/>
    <property type="match status" value="1"/>
</dbReference>
<accession>A0A810N4J2</accession>
<dbReference type="SUPFAM" id="SSF53850">
    <property type="entry name" value="Periplasmic binding protein-like II"/>
    <property type="match status" value="1"/>
</dbReference>
<feature type="domain" description="PBP" evidence="3">
    <location>
        <begin position="85"/>
        <end position="222"/>
    </location>
</feature>
<dbReference type="PANTHER" id="PTHR30570:SF1">
    <property type="entry name" value="PHOSPHATE-BINDING PROTEIN PSTS"/>
    <property type="match status" value="1"/>
</dbReference>
<keyword evidence="5" id="KW-1185">Reference proteome</keyword>
<feature type="chain" id="PRO_5032430564" description="PBP domain-containing protein" evidence="2">
    <location>
        <begin position="29"/>
        <end position="348"/>
    </location>
</feature>
<dbReference type="Proteomes" id="UP000680866">
    <property type="component" value="Chromosome"/>
</dbReference>
<evidence type="ECO:0000259" key="3">
    <source>
        <dbReference type="Pfam" id="PF12849"/>
    </source>
</evidence>
<proteinExistence type="predicted"/>
<dbReference type="PANTHER" id="PTHR30570">
    <property type="entry name" value="PERIPLASMIC PHOSPHATE BINDING COMPONENT OF PHOSPHATE ABC TRANSPORTER"/>
    <property type="match status" value="1"/>
</dbReference>
<evidence type="ECO:0000313" key="4">
    <source>
        <dbReference type="EMBL" id="BCJ68306.1"/>
    </source>
</evidence>
<reference evidence="4" key="1">
    <citation type="submission" date="2020-08" db="EMBL/GenBank/DDBJ databases">
        <title>Whole genome shotgun sequence of Polymorphospora rubra NBRC 101157.</title>
        <authorList>
            <person name="Komaki H."/>
            <person name="Tamura T."/>
        </authorList>
    </citation>
    <scope>NUCLEOTIDE SEQUENCE</scope>
    <source>
        <strain evidence="4">NBRC 101157</strain>
    </source>
</reference>
<gene>
    <name evidence="4" type="ORF">Prubr_53270</name>
</gene>